<dbReference type="InterPro" id="IPR011990">
    <property type="entry name" value="TPR-like_helical_dom_sf"/>
</dbReference>
<sequence>MSKILRIRAERPIRRTLSAAKRQLHLTAPRRSATAALPLVHEVDTGAETETEEEPDADADVAERLRIRKQTRQVKTRQLCVYRRPTPVLPIELIAMIIERACYRDQKTACRLCLISRLFKSIAEPLAYRALQITSPAQLQSFVHSRSPNEGFAPLSRLITSFWYADLPRRDPRDFYLHAPCIGPAFSNLRALAMDMHAFYYFSRHLADHVRARIPPEVLQADGAPPFGVPKLDPAKVDQQQVDGPRITTLMLRRTHCGPRFDLSQVLHVPVTVASVTHLYASDDMIVWMHVPYHPFREAFRKLTHLAVYRIYPVAIPGFLDALRTTLETYPALQMLVVCVHVPDPSERPVSEPDEWTAASAYQREEAPKWPKRLFKKGRAGVHKTTDWEMLQDFAANDKRKRVYILPHMRTMKEEWDDMVLGEGESVWDRAKRVQVRPRVDTLRYNGWKPPYQLPAYDDTENPLFDSSADDPPRVSIQSRAASPVMGSDNVGLAEDTELETAILQWQLFLEWRTTTGSPTTLSLLSEYAELLRLRYQSHGSVEDLEQSIELHRRVLDSLRFRGNPRPAALNTLGVVHALRFFVFTRPDDIQTSISLHEEALSIASSQSHDYVESLADLAQALIFLHRLDTGAPLVKRAIHLLREALDLIRVDDPLFLTCTSRLSDALRQLFTYSGGKPKDIQESVRLARLILEKVPPGHRQIPEFLIGLGGKLGILFEVEDLQEYREEERLLYRRALLIQSPKHPLRCVALTQLAFALGLAENYGECTSAVYDEAIDASLEALSLITSGHIRYHAVLCTLGYTYFRRSTCSLSHRKDLDESISLQRRGISYVPPTASHRYIHLHNLAEALQARWTRDRDPTDIEEVINLTREALRLCPPDHHDHPYALYALGKRLVVSSIWSIAELDDIVRCFEALLETRYPVGHGLRSWALGNIAQLVHARYMRSQDPNDWTYAMDCFQCAADDPHTSYLRRFAAAQRWTAAGEKSGSVEMALKAYRRAVDMLPHQIYLGLDLAGQLESMKSKFASVSCEAAGCALAASQPEEAVRMLEKSRSVFWAQMLQLRASFEGVPASLAEQIIQAAKGLEIFHSHVPCTDASGAERTIQQRVLHQKFQELLRQVRTYPGFDNFLLPYSFDQLAEVTARGPVVLLISSERYGSSAIIMRSPGSGVEPVSLAGFTTRFWRDLMTLVDDVVANGQAPSRHTQGPRKSRLGIVKAEVPMRDENDLMESLWLNVVQPVLIRLRLQKCKSYVARPRIWWCCAGAFASLPVHAAGTMKPSPTFLSDFAVSSYIPSLSSLIAARQKESESHIRKILVVAEPHAEGHSPLPEALREVNIIRDKLASNPLASLNLRTEIHADRASVMKQMEDASVIHLACHGLQNRDRPLSSGFLLRNEKLTISDIMKLNLPHARFAFLAACDSAAADRQQPDEAIHLTAAMIFSGVPSVVGTLWSMGDEDGPTVASFIYEELAKNYPHYDDDCIPFALDSAVRRLREDGVPVRRWATYIHMGI</sequence>
<gene>
    <name evidence="2" type="ORF">PUNSTDRAFT_137867</name>
</gene>
<dbReference type="KEGG" id="psq:PUNSTDRAFT_137867"/>
<evidence type="ECO:0000313" key="3">
    <source>
        <dbReference type="Proteomes" id="UP000054196"/>
    </source>
</evidence>
<dbReference type="GeneID" id="18879924"/>
<dbReference type="RefSeq" id="XP_007387589.1">
    <property type="nucleotide sequence ID" value="XM_007387527.1"/>
</dbReference>
<evidence type="ECO:0000313" key="2">
    <source>
        <dbReference type="EMBL" id="EIN05186.1"/>
    </source>
</evidence>
<accession>R7S5W7</accession>
<keyword evidence="3" id="KW-1185">Reference proteome</keyword>
<dbReference type="eggNOG" id="KOG4626">
    <property type="taxonomic scope" value="Eukaryota"/>
</dbReference>
<evidence type="ECO:0000259" key="1">
    <source>
        <dbReference type="Pfam" id="PF12770"/>
    </source>
</evidence>
<organism evidence="2 3">
    <name type="scientific">Punctularia strigosozonata (strain HHB-11173)</name>
    <name type="common">White-rot fungus</name>
    <dbReference type="NCBI Taxonomy" id="741275"/>
    <lineage>
        <taxon>Eukaryota</taxon>
        <taxon>Fungi</taxon>
        <taxon>Dikarya</taxon>
        <taxon>Basidiomycota</taxon>
        <taxon>Agaricomycotina</taxon>
        <taxon>Agaricomycetes</taxon>
        <taxon>Corticiales</taxon>
        <taxon>Punctulariaceae</taxon>
        <taxon>Punctularia</taxon>
    </lineage>
</organism>
<dbReference type="OrthoDB" id="9991317at2759"/>
<dbReference type="Proteomes" id="UP000054196">
    <property type="component" value="Unassembled WGS sequence"/>
</dbReference>
<dbReference type="Pfam" id="PF12770">
    <property type="entry name" value="CHAT"/>
    <property type="match status" value="1"/>
</dbReference>
<name>R7S5W7_PUNST</name>
<dbReference type="InterPro" id="IPR024983">
    <property type="entry name" value="CHAT_dom"/>
</dbReference>
<dbReference type="EMBL" id="JH687551">
    <property type="protein sequence ID" value="EIN05186.1"/>
    <property type="molecule type" value="Genomic_DNA"/>
</dbReference>
<proteinExistence type="predicted"/>
<feature type="domain" description="CHAT" evidence="1">
    <location>
        <begin position="1228"/>
        <end position="1509"/>
    </location>
</feature>
<dbReference type="HOGENOM" id="CLU_248232_0_0_1"/>
<dbReference type="Gene3D" id="1.25.40.10">
    <property type="entry name" value="Tetratricopeptide repeat domain"/>
    <property type="match status" value="2"/>
</dbReference>
<protein>
    <recommendedName>
        <fullName evidence="1">CHAT domain-containing protein</fullName>
    </recommendedName>
</protein>
<reference evidence="3" key="1">
    <citation type="journal article" date="2012" name="Science">
        <title>The Paleozoic origin of enzymatic lignin decomposition reconstructed from 31 fungal genomes.</title>
        <authorList>
            <person name="Floudas D."/>
            <person name="Binder M."/>
            <person name="Riley R."/>
            <person name="Barry K."/>
            <person name="Blanchette R.A."/>
            <person name="Henrissat B."/>
            <person name="Martinez A.T."/>
            <person name="Otillar R."/>
            <person name="Spatafora J.W."/>
            <person name="Yadav J.S."/>
            <person name="Aerts A."/>
            <person name="Benoit I."/>
            <person name="Boyd A."/>
            <person name="Carlson A."/>
            <person name="Copeland A."/>
            <person name="Coutinho P.M."/>
            <person name="de Vries R.P."/>
            <person name="Ferreira P."/>
            <person name="Findley K."/>
            <person name="Foster B."/>
            <person name="Gaskell J."/>
            <person name="Glotzer D."/>
            <person name="Gorecki P."/>
            <person name="Heitman J."/>
            <person name="Hesse C."/>
            <person name="Hori C."/>
            <person name="Igarashi K."/>
            <person name="Jurgens J.A."/>
            <person name="Kallen N."/>
            <person name="Kersten P."/>
            <person name="Kohler A."/>
            <person name="Kuees U."/>
            <person name="Kumar T.K.A."/>
            <person name="Kuo A."/>
            <person name="LaButti K."/>
            <person name="Larrondo L.F."/>
            <person name="Lindquist E."/>
            <person name="Ling A."/>
            <person name="Lombard V."/>
            <person name="Lucas S."/>
            <person name="Lundell T."/>
            <person name="Martin R."/>
            <person name="McLaughlin D.J."/>
            <person name="Morgenstern I."/>
            <person name="Morin E."/>
            <person name="Murat C."/>
            <person name="Nagy L.G."/>
            <person name="Nolan M."/>
            <person name="Ohm R.A."/>
            <person name="Patyshakuliyeva A."/>
            <person name="Rokas A."/>
            <person name="Ruiz-Duenas F.J."/>
            <person name="Sabat G."/>
            <person name="Salamov A."/>
            <person name="Samejima M."/>
            <person name="Schmutz J."/>
            <person name="Slot J.C."/>
            <person name="St John F."/>
            <person name="Stenlid J."/>
            <person name="Sun H."/>
            <person name="Sun S."/>
            <person name="Syed K."/>
            <person name="Tsang A."/>
            <person name="Wiebenga A."/>
            <person name="Young D."/>
            <person name="Pisabarro A."/>
            <person name="Eastwood D.C."/>
            <person name="Martin F."/>
            <person name="Cullen D."/>
            <person name="Grigoriev I.V."/>
            <person name="Hibbett D.S."/>
        </authorList>
    </citation>
    <scope>NUCLEOTIDE SEQUENCE [LARGE SCALE GENOMIC DNA]</scope>
    <source>
        <strain evidence="3">HHB-11173 SS5</strain>
    </source>
</reference>